<dbReference type="RefSeq" id="WP_053185125.1">
    <property type="nucleotide sequence ID" value="NZ_LGIA01000173.1"/>
</dbReference>
<dbReference type="STRING" id="1409788.NC99_31910"/>
<dbReference type="SUPFAM" id="SSF53448">
    <property type="entry name" value="Nucleotide-diphospho-sugar transferases"/>
    <property type="match status" value="1"/>
</dbReference>
<dbReference type="InterPro" id="IPR001173">
    <property type="entry name" value="Glyco_trans_2-like"/>
</dbReference>
<dbReference type="EMBL" id="LGIA01000173">
    <property type="protein sequence ID" value="KOH43975.1"/>
    <property type="molecule type" value="Genomic_DNA"/>
</dbReference>
<dbReference type="OrthoDB" id="597270at2"/>
<dbReference type="Gene3D" id="3.90.550.10">
    <property type="entry name" value="Spore Coat Polysaccharide Biosynthesis Protein SpsA, Chain A"/>
    <property type="match status" value="1"/>
</dbReference>
<gene>
    <name evidence="2" type="ORF">NC99_31910</name>
</gene>
<dbReference type="PANTHER" id="PTHR43685">
    <property type="entry name" value="GLYCOSYLTRANSFERASE"/>
    <property type="match status" value="1"/>
</dbReference>
<dbReference type="AlphaFoldDB" id="A0A0L8V653"/>
<protein>
    <recommendedName>
        <fullName evidence="1">Glycosyltransferase 2-like domain-containing protein</fullName>
    </recommendedName>
</protein>
<dbReference type="InterPro" id="IPR050834">
    <property type="entry name" value="Glycosyltransf_2"/>
</dbReference>
<keyword evidence="3" id="KW-1185">Reference proteome</keyword>
<dbReference type="PANTHER" id="PTHR43685:SF2">
    <property type="entry name" value="GLYCOSYLTRANSFERASE 2-LIKE DOMAIN-CONTAINING PROTEIN"/>
    <property type="match status" value="1"/>
</dbReference>
<organism evidence="2 3">
    <name type="scientific">Sunxiuqinia dokdonensis</name>
    <dbReference type="NCBI Taxonomy" id="1409788"/>
    <lineage>
        <taxon>Bacteria</taxon>
        <taxon>Pseudomonadati</taxon>
        <taxon>Bacteroidota</taxon>
        <taxon>Bacteroidia</taxon>
        <taxon>Marinilabiliales</taxon>
        <taxon>Prolixibacteraceae</taxon>
        <taxon>Sunxiuqinia</taxon>
    </lineage>
</organism>
<sequence length="298" mass="34222">MVSIIVCTYNREKFIGHCLRSIAAQTAHSNEFELVFVDNNSTDQTAAIFSEFKRTNPRIHCRYVLEESQGLSYARNRGIKESKGEVIAFLDDDAIAGKDYVRYLIDDFLNSPCLAGGGKIIPYWEDERPAWMGRFLLPLVSVIDLGDQQRIFRGAKYPIGANMFFKRIVFDRFGEFNTELGRMGRNLMGGEEKELFNRIRKAGEEICYFPSISVHHIIPAERTTTEFIKAQAIGIGVSERTRTNYRGLAYSNRLFLELLKWGATGLIAMGYLVRFQRRKAMMLVQFRLWVTRGLLNKV</sequence>
<accession>A0A0L8V653</accession>
<dbReference type="PATRIC" id="fig|1409788.3.peg.3275"/>
<evidence type="ECO:0000313" key="2">
    <source>
        <dbReference type="EMBL" id="KOH43975.1"/>
    </source>
</evidence>
<evidence type="ECO:0000313" key="3">
    <source>
        <dbReference type="Proteomes" id="UP000036958"/>
    </source>
</evidence>
<reference evidence="3" key="1">
    <citation type="submission" date="2015-07" db="EMBL/GenBank/DDBJ databases">
        <title>Genome sequencing of Sunxiuqinia dokdonensis strain SK.</title>
        <authorList>
            <person name="Ahn S."/>
            <person name="Kim B.-C."/>
        </authorList>
    </citation>
    <scope>NUCLEOTIDE SEQUENCE [LARGE SCALE GENOMIC DNA]</scope>
    <source>
        <strain evidence="3">SK</strain>
    </source>
</reference>
<dbReference type="Proteomes" id="UP000036958">
    <property type="component" value="Unassembled WGS sequence"/>
</dbReference>
<comment type="caution">
    <text evidence="2">The sequence shown here is derived from an EMBL/GenBank/DDBJ whole genome shotgun (WGS) entry which is preliminary data.</text>
</comment>
<dbReference type="Pfam" id="PF00535">
    <property type="entry name" value="Glycos_transf_2"/>
    <property type="match status" value="1"/>
</dbReference>
<name>A0A0L8V653_9BACT</name>
<proteinExistence type="predicted"/>
<dbReference type="InterPro" id="IPR029044">
    <property type="entry name" value="Nucleotide-diphossugar_trans"/>
</dbReference>
<feature type="domain" description="Glycosyltransferase 2-like" evidence="1">
    <location>
        <begin position="3"/>
        <end position="172"/>
    </location>
</feature>
<evidence type="ECO:0000259" key="1">
    <source>
        <dbReference type="Pfam" id="PF00535"/>
    </source>
</evidence>